<protein>
    <submittedName>
        <fullName evidence="8">Beta-xylosidase</fullName>
    </submittedName>
</protein>
<feature type="active site" description="Proton acceptor" evidence="4">
    <location>
        <position position="4"/>
    </location>
</feature>
<dbReference type="InterPro" id="IPR041542">
    <property type="entry name" value="GH43_C2"/>
</dbReference>
<gene>
    <name evidence="8" type="ORF">IV38_GL002022</name>
    <name evidence="9" type="ORF">IV40_GL002006</name>
</gene>
<evidence type="ECO:0000313" key="9">
    <source>
        <dbReference type="EMBL" id="KRN30160.1"/>
    </source>
</evidence>
<evidence type="ECO:0000256" key="5">
    <source>
        <dbReference type="PIRSR" id="PIRSR606710-2"/>
    </source>
</evidence>
<evidence type="ECO:0000256" key="2">
    <source>
        <dbReference type="ARBA" id="ARBA00022801"/>
    </source>
</evidence>
<dbReference type="EMBL" id="JQAT01000007">
    <property type="protein sequence ID" value="KRN27567.1"/>
    <property type="molecule type" value="Genomic_DNA"/>
</dbReference>
<dbReference type="InterPro" id="IPR006710">
    <property type="entry name" value="Glyco_hydro_43"/>
</dbReference>
<dbReference type="Pfam" id="PF17851">
    <property type="entry name" value="GH43_C2"/>
    <property type="match status" value="1"/>
</dbReference>
<evidence type="ECO:0000256" key="4">
    <source>
        <dbReference type="PIRSR" id="PIRSR606710-1"/>
    </source>
</evidence>
<sequence>MYPDPSICRVGNTYYLVNSTFEYYPGIALSKSTDLLNWQQLPGVVTQTKQADLSHAKSNEGIFAVCIRYFEGAFYVITTNFAEFKTFIIRGVLNNHDEIVWDADRVEINVNGIDPDLYFEDGRTYVEFTGYIDDKGTKAIQQVEIDLHTGEILAGPKVLSFGSGGRDVEGPHILKKDHTYYLLTAEGGTGVGHMITIFKSDHLWGPYENKDGVNPIFTNRDRAEQPLQNIGHGDLFQDAAHNWWLVCLGTQPAAVGMTQITNLGRETLLYPVNWNHTWPVINHGVPTEVVSLADFKQHQQSLLNEQRSTDFEDHFETAKLRPEWLSLRNGLKDNLKLTHQMLLLHGGETTLAQQGTPAFLGLRQASHDEILTVSLATEATDLKQGRLGIASLINNDHFAALLIEADQEHFNVIRQQQVADLEINEVIGTLSELPEQFCLINHAATKTFRVVAKNKTVEFTTAALNFSNEAIAALNTGDIEGLYALGNATLAVAAVSRVKTGPISQKE</sequence>
<dbReference type="Gene3D" id="2.60.120.200">
    <property type="match status" value="1"/>
</dbReference>
<proteinExistence type="inferred from homology"/>
<dbReference type="Pfam" id="PF04616">
    <property type="entry name" value="Glyco_hydro_43"/>
    <property type="match status" value="1"/>
</dbReference>
<comment type="similarity">
    <text evidence="1 6">Belongs to the glycosyl hydrolase 43 family.</text>
</comment>
<evidence type="ECO:0000256" key="6">
    <source>
        <dbReference type="RuleBase" id="RU361187"/>
    </source>
</evidence>
<dbReference type="GO" id="GO:0004553">
    <property type="term" value="F:hydrolase activity, hydrolyzing O-glycosyl compounds"/>
    <property type="evidence" value="ECO:0007669"/>
    <property type="project" value="InterPro"/>
</dbReference>
<evidence type="ECO:0000256" key="3">
    <source>
        <dbReference type="ARBA" id="ARBA00023295"/>
    </source>
</evidence>
<dbReference type="InterPro" id="IPR023296">
    <property type="entry name" value="Glyco_hydro_beta-prop_sf"/>
</dbReference>
<reference evidence="10 11" key="1">
    <citation type="journal article" date="2015" name="Genome Announc.">
        <title>Expanding the biotechnology potential of lactobacilli through comparative genomics of 213 strains and associated genera.</title>
        <authorList>
            <person name="Sun Z."/>
            <person name="Harris H.M."/>
            <person name="McCann A."/>
            <person name="Guo C."/>
            <person name="Argimon S."/>
            <person name="Zhang W."/>
            <person name="Yang X."/>
            <person name="Jeffery I.B."/>
            <person name="Cooney J.C."/>
            <person name="Kagawa T.F."/>
            <person name="Liu W."/>
            <person name="Song Y."/>
            <person name="Salvetti E."/>
            <person name="Wrobel A."/>
            <person name="Rasinkangas P."/>
            <person name="Parkhill J."/>
            <person name="Rea M.C."/>
            <person name="O'Sullivan O."/>
            <person name="Ritari J."/>
            <person name="Douillard F.P."/>
            <person name="Paul Ross R."/>
            <person name="Yang R."/>
            <person name="Briner A.E."/>
            <person name="Felis G.E."/>
            <person name="de Vos W.M."/>
            <person name="Barrangou R."/>
            <person name="Klaenhammer T.R."/>
            <person name="Caufield P.W."/>
            <person name="Cui Y."/>
            <person name="Zhang H."/>
            <person name="O'Toole P.W."/>
        </authorList>
    </citation>
    <scope>NUCLEOTIDE SEQUENCE [LARGE SCALE GENOMIC DNA]</scope>
    <source>
        <strain evidence="8 11">ATCC BAA-66</strain>
        <strain evidence="9 10">DSM 13344</strain>
    </source>
</reference>
<keyword evidence="3 6" id="KW-0326">Glycosidase</keyword>
<dbReference type="Proteomes" id="UP000051645">
    <property type="component" value="Unassembled WGS sequence"/>
</dbReference>
<feature type="site" description="Important for catalytic activity, responsible for pKa modulation of the active site Glu and correct orientation of both the proton donor and substrate" evidence="5">
    <location>
        <position position="114"/>
    </location>
</feature>
<dbReference type="Proteomes" id="UP000051751">
    <property type="component" value="Unassembled WGS sequence"/>
</dbReference>
<dbReference type="SUPFAM" id="SSF49899">
    <property type="entry name" value="Concanavalin A-like lectins/glucanases"/>
    <property type="match status" value="1"/>
</dbReference>
<dbReference type="PANTHER" id="PTHR42812">
    <property type="entry name" value="BETA-XYLOSIDASE"/>
    <property type="match status" value="1"/>
</dbReference>
<dbReference type="InterPro" id="IPR051795">
    <property type="entry name" value="Glycosyl_Hydrlase_43"/>
</dbReference>
<dbReference type="GO" id="GO:0005975">
    <property type="term" value="P:carbohydrate metabolic process"/>
    <property type="evidence" value="ECO:0007669"/>
    <property type="project" value="InterPro"/>
</dbReference>
<dbReference type="CDD" id="cd18617">
    <property type="entry name" value="GH43_XynB-like"/>
    <property type="match status" value="1"/>
</dbReference>
<evidence type="ECO:0000256" key="1">
    <source>
        <dbReference type="ARBA" id="ARBA00009865"/>
    </source>
</evidence>
<keyword evidence="10" id="KW-1185">Reference proteome</keyword>
<feature type="active site" description="Proton donor" evidence="4">
    <location>
        <position position="169"/>
    </location>
</feature>
<evidence type="ECO:0000313" key="11">
    <source>
        <dbReference type="Proteomes" id="UP000051751"/>
    </source>
</evidence>
<name>A0A0R2FG32_9LACO</name>
<dbReference type="PATRIC" id="fig|81857.3.peg.2064"/>
<dbReference type="InterPro" id="IPR013320">
    <property type="entry name" value="ConA-like_dom_sf"/>
</dbReference>
<dbReference type="Gene3D" id="2.115.10.20">
    <property type="entry name" value="Glycosyl hydrolase domain, family 43"/>
    <property type="match status" value="1"/>
</dbReference>
<comment type="caution">
    <text evidence="8">The sequence shown here is derived from an EMBL/GenBank/DDBJ whole genome shotgun (WGS) entry which is preliminary data.</text>
</comment>
<evidence type="ECO:0000313" key="10">
    <source>
        <dbReference type="Proteomes" id="UP000051645"/>
    </source>
</evidence>
<keyword evidence="2 6" id="KW-0378">Hydrolase</keyword>
<organism evidence="8 11">
    <name type="scientific">Lactobacillus selangorensis</name>
    <dbReference type="NCBI Taxonomy" id="81857"/>
    <lineage>
        <taxon>Bacteria</taxon>
        <taxon>Bacillati</taxon>
        <taxon>Bacillota</taxon>
        <taxon>Bacilli</taxon>
        <taxon>Lactobacillales</taxon>
        <taxon>Lactobacillaceae</taxon>
        <taxon>Lactobacillus</taxon>
    </lineage>
</organism>
<accession>A0A0R2FG32</accession>
<dbReference type="PANTHER" id="PTHR42812:SF12">
    <property type="entry name" value="BETA-XYLOSIDASE-RELATED"/>
    <property type="match status" value="1"/>
</dbReference>
<dbReference type="AlphaFoldDB" id="A0A0R2FG32"/>
<dbReference type="EMBL" id="JQAZ01000008">
    <property type="protein sequence ID" value="KRN30160.1"/>
    <property type="molecule type" value="Genomic_DNA"/>
</dbReference>
<evidence type="ECO:0000313" key="8">
    <source>
        <dbReference type="EMBL" id="KRN27567.1"/>
    </source>
</evidence>
<feature type="domain" description="Beta-xylosidase C-terminal Concanavalin A-like" evidence="7">
    <location>
        <begin position="313"/>
        <end position="487"/>
    </location>
</feature>
<dbReference type="SUPFAM" id="SSF75005">
    <property type="entry name" value="Arabinanase/levansucrase/invertase"/>
    <property type="match status" value="1"/>
</dbReference>
<evidence type="ECO:0000259" key="7">
    <source>
        <dbReference type="Pfam" id="PF17851"/>
    </source>
</evidence>
<dbReference type="STRING" id="81857.IV38_GL002022"/>